<dbReference type="EMBL" id="BART01009579">
    <property type="protein sequence ID" value="GAG78247.1"/>
    <property type="molecule type" value="Genomic_DNA"/>
</dbReference>
<reference evidence="1" key="1">
    <citation type="journal article" date="2014" name="Front. Microbiol.">
        <title>High frequency of phylogenetically diverse reductive dehalogenase-homologous genes in deep subseafloor sedimentary metagenomes.</title>
        <authorList>
            <person name="Kawai M."/>
            <person name="Futagami T."/>
            <person name="Toyoda A."/>
            <person name="Takaki Y."/>
            <person name="Nishi S."/>
            <person name="Hori S."/>
            <person name="Arai W."/>
            <person name="Tsubouchi T."/>
            <person name="Morono Y."/>
            <person name="Uchiyama I."/>
            <person name="Ito T."/>
            <person name="Fujiyama A."/>
            <person name="Inagaki F."/>
            <person name="Takami H."/>
        </authorList>
    </citation>
    <scope>NUCLEOTIDE SEQUENCE</scope>
    <source>
        <strain evidence="1">Expedition CK06-06</strain>
    </source>
</reference>
<gene>
    <name evidence="1" type="ORF">S01H4_21186</name>
</gene>
<name>X1BAE8_9ZZZZ</name>
<evidence type="ECO:0000313" key="1">
    <source>
        <dbReference type="EMBL" id="GAG78247.1"/>
    </source>
</evidence>
<accession>X1BAE8</accession>
<dbReference type="AlphaFoldDB" id="X1BAE8"/>
<organism evidence="1">
    <name type="scientific">marine sediment metagenome</name>
    <dbReference type="NCBI Taxonomy" id="412755"/>
    <lineage>
        <taxon>unclassified sequences</taxon>
        <taxon>metagenomes</taxon>
        <taxon>ecological metagenomes</taxon>
    </lineage>
</organism>
<comment type="caution">
    <text evidence="1">The sequence shown here is derived from an EMBL/GenBank/DDBJ whole genome shotgun (WGS) entry which is preliminary data.</text>
</comment>
<feature type="non-terminal residue" evidence="1">
    <location>
        <position position="237"/>
    </location>
</feature>
<sequence>MIFVNKPTLAKNKASILSLFFINDVKLLDIISDYLDVTNLIQKDFKQQNRKKELPNAIEILTDYNNYLLSCDFVEYDFFSNQRFQDKFLYCLLSEFTTESNPKTRLANVLLREIPIIHAEENHELAARFLIVASFLETLSNKGEISSKTKEIADIFTEDSKIVKFAKKLVTDLYNFRIESFINFWRKNKDLFPESTEEKFDELTDTVFKKIIELKADFTTNTFDKPGDIIIKIRNKS</sequence>
<proteinExistence type="predicted"/>
<protein>
    <submittedName>
        <fullName evidence="1">Uncharacterized protein</fullName>
    </submittedName>
</protein>